<evidence type="ECO:0000256" key="1">
    <source>
        <dbReference type="SAM" id="Phobius"/>
    </source>
</evidence>
<organism evidence="2 3">
    <name type="scientific">Tanacetum coccineum</name>
    <dbReference type="NCBI Taxonomy" id="301880"/>
    <lineage>
        <taxon>Eukaryota</taxon>
        <taxon>Viridiplantae</taxon>
        <taxon>Streptophyta</taxon>
        <taxon>Embryophyta</taxon>
        <taxon>Tracheophyta</taxon>
        <taxon>Spermatophyta</taxon>
        <taxon>Magnoliopsida</taxon>
        <taxon>eudicotyledons</taxon>
        <taxon>Gunneridae</taxon>
        <taxon>Pentapetalae</taxon>
        <taxon>asterids</taxon>
        <taxon>campanulids</taxon>
        <taxon>Asterales</taxon>
        <taxon>Asteraceae</taxon>
        <taxon>Asteroideae</taxon>
        <taxon>Anthemideae</taxon>
        <taxon>Anthemidinae</taxon>
        <taxon>Tanacetum</taxon>
    </lineage>
</organism>
<proteinExistence type="predicted"/>
<keyword evidence="1" id="KW-0812">Transmembrane</keyword>
<dbReference type="EMBL" id="BQNB010013025">
    <property type="protein sequence ID" value="GJT10924.1"/>
    <property type="molecule type" value="Genomic_DNA"/>
</dbReference>
<feature type="transmembrane region" description="Helical" evidence="1">
    <location>
        <begin position="138"/>
        <end position="157"/>
    </location>
</feature>
<evidence type="ECO:0000313" key="2">
    <source>
        <dbReference type="EMBL" id="GJT10924.1"/>
    </source>
</evidence>
<evidence type="ECO:0000313" key="3">
    <source>
        <dbReference type="Proteomes" id="UP001151760"/>
    </source>
</evidence>
<accession>A0ABQ5B9J7</accession>
<gene>
    <name evidence="2" type="ORF">Tco_0857966</name>
</gene>
<sequence length="246" mass="27438">MVKLTTFAVMCKAYGGEPTVDLLRSLLNLGLTGDWLTLSNRGGSGMDFKSFMMEGVDGEFNFLPEGANEDSSSPSTKSVNNETLVIDVDPITKILPSERVETIVDSDDDPSDHNDDVGTSLKATTLNVDSDPDFYGKYFIILSNLFLGTVFTFFYFTTKFPSAKELKEADDCHFMVAHVTPPSWKKYLKEISLEKLYDIHDRAYMRQVILDNTLNRRTCKLMSALSKARASCDAIQESKVAKDCVC</sequence>
<keyword evidence="1" id="KW-1133">Transmembrane helix</keyword>
<reference evidence="2" key="1">
    <citation type="journal article" date="2022" name="Int. J. Mol. Sci.">
        <title>Draft Genome of Tanacetum Coccineum: Genomic Comparison of Closely Related Tanacetum-Family Plants.</title>
        <authorList>
            <person name="Yamashiro T."/>
            <person name="Shiraishi A."/>
            <person name="Nakayama K."/>
            <person name="Satake H."/>
        </authorList>
    </citation>
    <scope>NUCLEOTIDE SEQUENCE</scope>
</reference>
<protein>
    <submittedName>
        <fullName evidence="2">Uncharacterized protein</fullName>
    </submittedName>
</protein>
<comment type="caution">
    <text evidence="2">The sequence shown here is derived from an EMBL/GenBank/DDBJ whole genome shotgun (WGS) entry which is preliminary data.</text>
</comment>
<reference evidence="2" key="2">
    <citation type="submission" date="2022-01" db="EMBL/GenBank/DDBJ databases">
        <authorList>
            <person name="Yamashiro T."/>
            <person name="Shiraishi A."/>
            <person name="Satake H."/>
            <person name="Nakayama K."/>
        </authorList>
    </citation>
    <scope>NUCLEOTIDE SEQUENCE</scope>
</reference>
<dbReference type="Proteomes" id="UP001151760">
    <property type="component" value="Unassembled WGS sequence"/>
</dbReference>
<name>A0ABQ5B9J7_9ASTR</name>
<keyword evidence="3" id="KW-1185">Reference proteome</keyword>
<keyword evidence="1" id="KW-0472">Membrane</keyword>